<reference evidence="1 2" key="1">
    <citation type="submission" date="2016-10" db="EMBL/GenBank/DDBJ databases">
        <title>Flavobacterium gilvum sp. nov., isolated from stream water.</title>
        <authorList>
            <person name="Shin S.-K."/>
            <person name="Cho Y.-J."/>
            <person name="Yi H."/>
        </authorList>
    </citation>
    <scope>NUCLEOTIDE SEQUENCE [LARGE SCALE GENOMIC DNA]</scope>
    <source>
        <strain evidence="1 2">EM1308</strain>
    </source>
</reference>
<proteinExistence type="predicted"/>
<organism evidence="1 2">
    <name type="scientific">Flavobacterium gilvum</name>
    <dbReference type="NCBI Taxonomy" id="1492737"/>
    <lineage>
        <taxon>Bacteria</taxon>
        <taxon>Pseudomonadati</taxon>
        <taxon>Bacteroidota</taxon>
        <taxon>Flavobacteriia</taxon>
        <taxon>Flavobacteriales</taxon>
        <taxon>Flavobacteriaceae</taxon>
        <taxon>Flavobacterium</taxon>
    </lineage>
</organism>
<protein>
    <submittedName>
        <fullName evidence="1">Uncharacterized protein</fullName>
    </submittedName>
</protein>
<evidence type="ECO:0000313" key="1">
    <source>
        <dbReference type="EMBL" id="AOW09039.1"/>
    </source>
</evidence>
<dbReference type="AlphaFoldDB" id="A0AAC9I1Y6"/>
<evidence type="ECO:0000313" key="2">
    <source>
        <dbReference type="Proteomes" id="UP000175968"/>
    </source>
</evidence>
<keyword evidence="2" id="KW-1185">Reference proteome</keyword>
<name>A0AAC9I1Y6_9FLAO</name>
<sequence length="71" mass="7943">MNSNLKFQALIQKSALESEFFIGNCNAKREQCLQKSYPNDNAMPLSQGGNKKEQSKSVDYAGFSLFFSAEI</sequence>
<accession>A0AAC9I1Y6</accession>
<dbReference type="EMBL" id="CP017479">
    <property type="protein sequence ID" value="AOW09039.1"/>
    <property type="molecule type" value="Genomic_DNA"/>
</dbReference>
<dbReference type="Proteomes" id="UP000175968">
    <property type="component" value="Chromosome"/>
</dbReference>
<gene>
    <name evidence="1" type="ORF">EM308_05690</name>
</gene>
<dbReference type="KEGG" id="fgl:EM308_05690"/>